<keyword evidence="2" id="KW-1185">Reference proteome</keyword>
<comment type="caution">
    <text evidence="1">The sequence shown here is derived from an EMBL/GenBank/DDBJ whole genome shotgun (WGS) entry which is preliminary data.</text>
</comment>
<accession>A0ABR5A3J5</accession>
<reference evidence="1 2" key="1">
    <citation type="submission" date="2014-12" db="EMBL/GenBank/DDBJ databases">
        <title>Draft genome sequence of Paenibacillus kamchatkensis strain B-2647.</title>
        <authorList>
            <person name="Karlyshev A.V."/>
            <person name="Kudryashova E.B."/>
        </authorList>
    </citation>
    <scope>NUCLEOTIDE SEQUENCE [LARGE SCALE GENOMIC DNA]</scope>
    <source>
        <strain evidence="1 2">VKM B-2647</strain>
    </source>
</reference>
<gene>
    <name evidence="1" type="ORF">SD70_32055</name>
</gene>
<name>A0ABR5A3J5_9BACL</name>
<dbReference type="EMBL" id="JXAK01000121">
    <property type="protein sequence ID" value="KIL35627.1"/>
    <property type="molecule type" value="Genomic_DNA"/>
</dbReference>
<evidence type="ECO:0000313" key="2">
    <source>
        <dbReference type="Proteomes" id="UP000031967"/>
    </source>
</evidence>
<evidence type="ECO:0000313" key="1">
    <source>
        <dbReference type="EMBL" id="KIL35627.1"/>
    </source>
</evidence>
<organism evidence="1 2">
    <name type="scientific">Gordoniibacillus kamchatkensis</name>
    <dbReference type="NCBI Taxonomy" id="1590651"/>
    <lineage>
        <taxon>Bacteria</taxon>
        <taxon>Bacillati</taxon>
        <taxon>Bacillota</taxon>
        <taxon>Bacilli</taxon>
        <taxon>Bacillales</taxon>
        <taxon>Paenibacillaceae</taxon>
        <taxon>Gordoniibacillus</taxon>
    </lineage>
</organism>
<sequence>MEFVLRNTDIFDPTLAEKFETVILNESHQFEAEKVFKFIASFHVDLIKDLSSFDRFILPVSDKINKRKKSDEKDKMYDVLGFQLKQLENILMKNNIKFYSSTIQGDQLESTHIIKIEIEEDKSERVITKNSRKHQLGKVSSVVPSKLYTENLVSKLASERISELYYKIFNVIGNKKIMSEILGIDETENDNVLFQAFVKEYGELWLTTKAIENELFDKLIRKTTEVFEKYIQECEVNKDENK</sequence>
<dbReference type="Proteomes" id="UP000031967">
    <property type="component" value="Unassembled WGS sequence"/>
</dbReference>
<proteinExistence type="predicted"/>
<protein>
    <submittedName>
        <fullName evidence="1">Uncharacterized protein</fullName>
    </submittedName>
</protein>